<evidence type="ECO:0000256" key="9">
    <source>
        <dbReference type="ARBA" id="ARBA00023134"/>
    </source>
</evidence>
<keyword evidence="11" id="KW-1006">Bacterial flagellum protein export</keyword>
<dbReference type="CDD" id="cd17873">
    <property type="entry name" value="FlhF"/>
    <property type="match status" value="1"/>
</dbReference>
<name>A0ABR8X8W6_9BACL</name>
<sequence>MKMKKYTAPSIAEAMKLVRADLGEDAVIINSKVVVTKKLFGLFKQKNFEVLAGVDQVELKSNSSILPDLPVQTKNFTAAVQPLQEQGGATISNELKNEIADLKTMLQSMHRHTVHSDLPEHVVPFIDFLKRQELNGELITAISDELFVHQKHSNQALTKQQMKEIATNTLRNQLSDLPMGGLSYERKYINVLGPTGVGKTTTIAKMAARSVLEKKKKIGFITTDTYRIAAIEQLKTYANLLQAPVEIVYNDNDYKAAIEKFAHLDLVFIDTAGRNYKEAKYVDELKKMINFDEEVESYLVLALTAKEGDMDTITQQFNGINIGKFIFTKIDETNSIGTMFNLMIKYNKGLAYYTNGQEVPEDMEEANLEKVLELFFQGEF</sequence>
<dbReference type="PANTHER" id="PTHR43134:SF3">
    <property type="entry name" value="FLAGELLAR BIOSYNTHESIS PROTEIN FLHF"/>
    <property type="match status" value="1"/>
</dbReference>
<dbReference type="InterPro" id="IPR000897">
    <property type="entry name" value="SRP54_GTPase_dom"/>
</dbReference>
<dbReference type="SMART" id="SM00962">
    <property type="entry name" value="SRP54"/>
    <property type="match status" value="1"/>
</dbReference>
<evidence type="ECO:0000256" key="7">
    <source>
        <dbReference type="ARBA" id="ARBA00022795"/>
    </source>
</evidence>
<dbReference type="SUPFAM" id="SSF52540">
    <property type="entry name" value="P-loop containing nucleoside triphosphate hydrolases"/>
    <property type="match status" value="1"/>
</dbReference>
<reference evidence="15 16" key="1">
    <citation type="submission" date="2020-08" db="EMBL/GenBank/DDBJ databases">
        <title>A Genomic Blueprint of the Chicken Gut Microbiome.</title>
        <authorList>
            <person name="Gilroy R."/>
            <person name="Ravi A."/>
            <person name="Getino M."/>
            <person name="Pursley I."/>
            <person name="Horton D.L."/>
            <person name="Alikhan N.-F."/>
            <person name="Baker D."/>
            <person name="Gharbi K."/>
            <person name="Hall N."/>
            <person name="Watson M."/>
            <person name="Adriaenssens E.M."/>
            <person name="Foster-Nyarko E."/>
            <person name="Jarju S."/>
            <person name="Secka A."/>
            <person name="Antonio M."/>
            <person name="Oren A."/>
            <person name="Chaudhuri R."/>
            <person name="La Ragione R.M."/>
            <person name="Hildebrand F."/>
            <person name="Pallen M.J."/>
        </authorList>
    </citation>
    <scope>NUCLEOTIDE SEQUENCE [LARGE SCALE GENOMIC DNA]</scope>
    <source>
        <strain evidence="15 16">Re31</strain>
    </source>
</reference>
<comment type="similarity">
    <text evidence="2">Belongs to the GTP-binding SRP family.</text>
</comment>
<evidence type="ECO:0000256" key="13">
    <source>
        <dbReference type="NCBIfam" id="TIGR03499"/>
    </source>
</evidence>
<dbReference type="Gene3D" id="1.20.120.1380">
    <property type="entry name" value="Flagellar FlhF biosynthesis protein, N domain"/>
    <property type="match status" value="1"/>
</dbReference>
<dbReference type="Pfam" id="PF00448">
    <property type="entry name" value="SRP54"/>
    <property type="match status" value="1"/>
</dbReference>
<keyword evidence="6" id="KW-0547">Nucleotide-binding</keyword>
<evidence type="ECO:0000259" key="14">
    <source>
        <dbReference type="SMART" id="SM00962"/>
    </source>
</evidence>
<dbReference type="EMBL" id="JACSQA010000003">
    <property type="protein sequence ID" value="MBD8025754.1"/>
    <property type="molecule type" value="Genomic_DNA"/>
</dbReference>
<accession>A0ABR8X8W6</accession>
<dbReference type="InterPro" id="IPR027417">
    <property type="entry name" value="P-loop_NTPase"/>
</dbReference>
<dbReference type="Gene3D" id="3.40.50.300">
    <property type="entry name" value="P-loop containing nucleotide triphosphate hydrolases"/>
    <property type="match status" value="1"/>
</dbReference>
<keyword evidence="9" id="KW-0342">GTP-binding</keyword>
<keyword evidence="10" id="KW-0472">Membrane</keyword>
<keyword evidence="4" id="KW-0813">Transport</keyword>
<evidence type="ECO:0000256" key="2">
    <source>
        <dbReference type="ARBA" id="ARBA00008531"/>
    </source>
</evidence>
<evidence type="ECO:0000256" key="11">
    <source>
        <dbReference type="ARBA" id="ARBA00023225"/>
    </source>
</evidence>
<dbReference type="InterPro" id="IPR047040">
    <property type="entry name" value="FlhF__GTPase_dom"/>
</dbReference>
<keyword evidence="8" id="KW-0653">Protein transport</keyword>
<evidence type="ECO:0000256" key="3">
    <source>
        <dbReference type="ARBA" id="ARBA00014919"/>
    </source>
</evidence>
<dbReference type="InterPro" id="IPR020006">
    <property type="entry name" value="FlhF"/>
</dbReference>
<feature type="domain" description="SRP54-type proteins GTP-binding" evidence="14">
    <location>
        <begin position="186"/>
        <end position="377"/>
    </location>
</feature>
<keyword evidence="5" id="KW-1003">Cell membrane</keyword>
<gene>
    <name evidence="15" type="primary">flhF</name>
    <name evidence="15" type="ORF">H9636_03695</name>
</gene>
<evidence type="ECO:0000256" key="5">
    <source>
        <dbReference type="ARBA" id="ARBA00022475"/>
    </source>
</evidence>
<dbReference type="NCBIfam" id="TIGR03499">
    <property type="entry name" value="FlhF"/>
    <property type="match status" value="1"/>
</dbReference>
<keyword evidence="15" id="KW-0969">Cilium</keyword>
<keyword evidence="7" id="KW-1005">Bacterial flagellum biogenesis</keyword>
<protein>
    <recommendedName>
        <fullName evidence="3 13">Flagellar biosynthesis protein FlhF</fullName>
    </recommendedName>
</protein>
<dbReference type="PANTHER" id="PTHR43134">
    <property type="entry name" value="SIGNAL RECOGNITION PARTICLE RECEPTOR SUBUNIT ALPHA"/>
    <property type="match status" value="1"/>
</dbReference>
<organism evidence="15 16">
    <name type="scientific">Ureibacillus galli</name>
    <dbReference type="NCBI Taxonomy" id="2762222"/>
    <lineage>
        <taxon>Bacteria</taxon>
        <taxon>Bacillati</taxon>
        <taxon>Bacillota</taxon>
        <taxon>Bacilli</taxon>
        <taxon>Bacillales</taxon>
        <taxon>Caryophanaceae</taxon>
        <taxon>Ureibacillus</taxon>
    </lineage>
</organism>
<proteinExistence type="inferred from homology"/>
<comment type="caution">
    <text evidence="15">The sequence shown here is derived from an EMBL/GenBank/DDBJ whole genome shotgun (WGS) entry which is preliminary data.</text>
</comment>
<keyword evidence="15" id="KW-0966">Cell projection</keyword>
<comment type="function">
    <text evidence="12">Necessary for flagellar biosynthesis. May be involved in translocation of the flagellum.</text>
</comment>
<dbReference type="RefSeq" id="WP_191706291.1">
    <property type="nucleotide sequence ID" value="NZ_JACSQA010000003.1"/>
</dbReference>
<evidence type="ECO:0000313" key="16">
    <source>
        <dbReference type="Proteomes" id="UP000640930"/>
    </source>
</evidence>
<evidence type="ECO:0000256" key="4">
    <source>
        <dbReference type="ARBA" id="ARBA00022448"/>
    </source>
</evidence>
<dbReference type="Proteomes" id="UP000640930">
    <property type="component" value="Unassembled WGS sequence"/>
</dbReference>
<evidence type="ECO:0000256" key="6">
    <source>
        <dbReference type="ARBA" id="ARBA00022741"/>
    </source>
</evidence>
<keyword evidence="15" id="KW-0282">Flagellum</keyword>
<keyword evidence="16" id="KW-1185">Reference proteome</keyword>
<evidence type="ECO:0000256" key="12">
    <source>
        <dbReference type="ARBA" id="ARBA00025337"/>
    </source>
</evidence>
<comment type="subcellular location">
    <subcellularLocation>
        <location evidence="1">Cell membrane</location>
        <topology evidence="1">Peripheral membrane protein</topology>
        <orientation evidence="1">Cytoplasmic side</orientation>
    </subcellularLocation>
</comment>
<evidence type="ECO:0000313" key="15">
    <source>
        <dbReference type="EMBL" id="MBD8025754.1"/>
    </source>
</evidence>
<evidence type="ECO:0000256" key="10">
    <source>
        <dbReference type="ARBA" id="ARBA00023136"/>
    </source>
</evidence>
<evidence type="ECO:0000256" key="1">
    <source>
        <dbReference type="ARBA" id="ARBA00004413"/>
    </source>
</evidence>
<evidence type="ECO:0000256" key="8">
    <source>
        <dbReference type="ARBA" id="ARBA00022927"/>
    </source>
</evidence>